<organism evidence="1 2">
    <name type="scientific">Phytophthora citrophthora</name>
    <dbReference type="NCBI Taxonomy" id="4793"/>
    <lineage>
        <taxon>Eukaryota</taxon>
        <taxon>Sar</taxon>
        <taxon>Stramenopiles</taxon>
        <taxon>Oomycota</taxon>
        <taxon>Peronosporomycetes</taxon>
        <taxon>Peronosporales</taxon>
        <taxon>Peronosporaceae</taxon>
        <taxon>Phytophthora</taxon>
    </lineage>
</organism>
<name>A0AAD9GY03_9STRA</name>
<evidence type="ECO:0000313" key="1">
    <source>
        <dbReference type="EMBL" id="KAK1946228.1"/>
    </source>
</evidence>
<comment type="caution">
    <text evidence="1">The sequence shown here is derived from an EMBL/GenBank/DDBJ whole genome shotgun (WGS) entry which is preliminary data.</text>
</comment>
<proteinExistence type="predicted"/>
<dbReference type="EMBL" id="JASMQC010000003">
    <property type="protein sequence ID" value="KAK1946228.1"/>
    <property type="molecule type" value="Genomic_DNA"/>
</dbReference>
<evidence type="ECO:0000313" key="2">
    <source>
        <dbReference type="Proteomes" id="UP001259832"/>
    </source>
</evidence>
<accession>A0AAD9GY03</accession>
<dbReference type="PANTHER" id="PTHR31635">
    <property type="entry name" value="REVERSE TRANSCRIPTASE DOMAIN-CONTAINING PROTEIN-RELATED"/>
    <property type="match status" value="1"/>
</dbReference>
<protein>
    <submittedName>
        <fullName evidence="1">Transposon TX1 uncharacterized protein</fullName>
    </submittedName>
</protein>
<reference evidence="1" key="1">
    <citation type="submission" date="2023-08" db="EMBL/GenBank/DDBJ databases">
        <title>Reference Genome Resource for the Citrus Pathogen Phytophthora citrophthora.</title>
        <authorList>
            <person name="Moller H."/>
            <person name="Coetzee B."/>
            <person name="Rose L.J."/>
            <person name="Van Niekerk J.M."/>
        </authorList>
    </citation>
    <scope>NUCLEOTIDE SEQUENCE</scope>
    <source>
        <strain evidence="1">STE-U-9442</strain>
    </source>
</reference>
<sequence length="905" mass="102675">MAAKVEEFNAAQDLYNLSPTETNKEALEQARIDLPAHREDIKERNSYKKFGADLHLSERATSHFFRPPQQDCVRSPIPGLQLDDGTVTENPREIADGHREFWGTLFQSTSPDLRRLRTSTYQLLKLQRLLRETTARLTAAQQALLDAPITAHDYYWAIMKSQNGKGPGPDGLPIEYYKLAPSRWAQIYEVIYDNQLSRGKMTKFQRRAHLSLLYKAGNRNLPGNDRPLTLLNHDAKLGPKILQRRLGEVLPSIIHEDQSGFVPERGIVVNDWSSPHLLLAFADDRTGLLSRVEDAEQFLKTTAKCEQNLRYAILSPCRSGKLDRIRESSGLKVLTPWETVKLLGILQGATITPDQRFADAISKMRARCAIWKYRARTLHGKVVLLQNIILPILWYTTSVTPPTKGLLQTVDVLIRNFVNGGDPGAETAKPGKFDKGWIYTGVSIGGLGLKSPKAFITATHLKSLRDGIATTELTGQAPRWIEPALALFSSALGALGEGFDILYAYMKSARWGNLSDFWRTTLQQWATLQATLGLVNWKEHVLEMPFWNNIRLLFGKLARPLCELHPKNMGTILELGCHRTQDFVAKYGSHVTTELLESLLDVSQFASPAPRTRLINTVVEIFDSIQPDAEPFIGPPRLAQIEAAFHEWSFEDVQVHRLANRDFVKLILKIKPTVPPDLPLRQLQLSNFTLQGNTWTQEYVWDRHILPVCSDLKFRLQHNALGVRYKFGYRTQGATSTVCIHDCELPETAIHLFWHCPVAHYQWEYYLMPFESLIEGEFGWQTVLFAGTIRYSSSAKDKFGLLTLHVVFSIIRCCVFRSLWLHRNKKLYNPALATSAPWVRRHAYAYVKLHLRKYREHLLHKGNTSAIGLVSYVSNILQMDLRSMTMAMALALEVLSPAAEDTTQA</sequence>
<dbReference type="AlphaFoldDB" id="A0AAD9GY03"/>
<keyword evidence="2" id="KW-1185">Reference proteome</keyword>
<dbReference type="PANTHER" id="PTHR31635:SF196">
    <property type="entry name" value="REVERSE TRANSCRIPTASE DOMAIN-CONTAINING PROTEIN-RELATED"/>
    <property type="match status" value="1"/>
</dbReference>
<gene>
    <name evidence="1" type="ORF">P3T76_001781</name>
</gene>
<dbReference type="Proteomes" id="UP001259832">
    <property type="component" value="Unassembled WGS sequence"/>
</dbReference>